<dbReference type="PANTHER" id="PTHR43286:SF1">
    <property type="entry name" value="ENDONUCLEASE III-LIKE PROTEIN 1"/>
    <property type="match status" value="1"/>
</dbReference>
<dbReference type="GO" id="GO:0006289">
    <property type="term" value="P:nucleotide-excision repair"/>
    <property type="evidence" value="ECO:0007669"/>
    <property type="project" value="TreeGrafter"/>
</dbReference>
<keyword evidence="8" id="KW-0540">Nuclease</keyword>
<keyword evidence="5" id="KW-0456">Lyase</keyword>
<dbReference type="Pfam" id="PF00633">
    <property type="entry name" value="HHH"/>
    <property type="match status" value="1"/>
</dbReference>
<dbReference type="InterPro" id="IPR023170">
    <property type="entry name" value="HhH_base_excis_C"/>
</dbReference>
<dbReference type="GO" id="GO:0000703">
    <property type="term" value="F:oxidized pyrimidine nucleobase lesion DNA N-glycosylase activity"/>
    <property type="evidence" value="ECO:0007669"/>
    <property type="project" value="TreeGrafter"/>
</dbReference>
<proteinExistence type="inferred from homology"/>
<keyword evidence="6" id="KW-0326">Glycosidase</keyword>
<dbReference type="InterPro" id="IPR004036">
    <property type="entry name" value="Endonuclease-III-like_CS2"/>
</dbReference>
<dbReference type="CDD" id="cd00056">
    <property type="entry name" value="ENDO3c"/>
    <property type="match status" value="1"/>
</dbReference>
<evidence type="ECO:0000259" key="7">
    <source>
        <dbReference type="SMART" id="SM00478"/>
    </source>
</evidence>
<keyword evidence="8" id="KW-0255">Endonuclease</keyword>
<comment type="similarity">
    <text evidence="1">Belongs to the Nth/MutY family.</text>
</comment>
<name>A0A2M7W1Y0_9BACT</name>
<accession>A0A2M7W1Y0</accession>
<dbReference type="GO" id="GO:0006285">
    <property type="term" value="P:base-excision repair, AP site formation"/>
    <property type="evidence" value="ECO:0007669"/>
    <property type="project" value="TreeGrafter"/>
</dbReference>
<comment type="caution">
    <text evidence="8">The sequence shown here is derived from an EMBL/GenBank/DDBJ whole genome shotgun (WGS) entry which is preliminary data.</text>
</comment>
<keyword evidence="4" id="KW-0234">DNA repair</keyword>
<dbReference type="Pfam" id="PF00730">
    <property type="entry name" value="HhH-GPD"/>
    <property type="match status" value="1"/>
</dbReference>
<dbReference type="InterPro" id="IPR011257">
    <property type="entry name" value="DNA_glycosylase"/>
</dbReference>
<dbReference type="Gene3D" id="1.10.1670.10">
    <property type="entry name" value="Helix-hairpin-Helix base-excision DNA repair enzymes (C-terminal)"/>
    <property type="match status" value="1"/>
</dbReference>
<evidence type="ECO:0000256" key="3">
    <source>
        <dbReference type="ARBA" id="ARBA00022801"/>
    </source>
</evidence>
<dbReference type="InterPro" id="IPR000445">
    <property type="entry name" value="HhH_motif"/>
</dbReference>
<sequence>MKQLVTIEQLFDILGQEIKEQNFPETLVEHTFHQYKSAFFTLVSTILSARTKDSLTITKLPALWKRAKTPEDFMRLSVAELEPLLKPIGFYKTKARHLIETGKMVHESYNNQIPDEIEELIKLPGVGRKTANLVVSIVFDKPAICVDTHVHRIMNHIGYVHTKTPEQTEMALRKKLPKHLWQRTNRILVLIGQNLANHRTILEPDNILNRYTVKN</sequence>
<evidence type="ECO:0000256" key="2">
    <source>
        <dbReference type="ARBA" id="ARBA00022763"/>
    </source>
</evidence>
<evidence type="ECO:0000256" key="4">
    <source>
        <dbReference type="ARBA" id="ARBA00023204"/>
    </source>
</evidence>
<dbReference type="SUPFAM" id="SSF48150">
    <property type="entry name" value="DNA-glycosylase"/>
    <property type="match status" value="1"/>
</dbReference>
<dbReference type="Proteomes" id="UP000228952">
    <property type="component" value="Unassembled WGS sequence"/>
</dbReference>
<keyword evidence="3" id="KW-0378">Hydrolase</keyword>
<keyword evidence="2" id="KW-0227">DNA damage</keyword>
<dbReference type="GO" id="GO:0016829">
    <property type="term" value="F:lyase activity"/>
    <property type="evidence" value="ECO:0007669"/>
    <property type="project" value="UniProtKB-KW"/>
</dbReference>
<evidence type="ECO:0000313" key="8">
    <source>
        <dbReference type="EMBL" id="PJA14007.1"/>
    </source>
</evidence>
<organism evidence="8 9">
    <name type="scientific">Candidatus Dojkabacteria bacterium CG_4_10_14_0_2_um_filter_Dojkabacteria_WS6_41_15</name>
    <dbReference type="NCBI Taxonomy" id="2014249"/>
    <lineage>
        <taxon>Bacteria</taxon>
        <taxon>Candidatus Dojkabacteria</taxon>
    </lineage>
</organism>
<evidence type="ECO:0000313" key="9">
    <source>
        <dbReference type="Proteomes" id="UP000228952"/>
    </source>
</evidence>
<gene>
    <name evidence="8" type="ORF">COX64_02555</name>
</gene>
<dbReference type="FunFam" id="1.10.340.30:FF:000001">
    <property type="entry name" value="Endonuclease III"/>
    <property type="match status" value="1"/>
</dbReference>
<dbReference type="AlphaFoldDB" id="A0A2M7W1Y0"/>
<dbReference type="PROSITE" id="PS01155">
    <property type="entry name" value="ENDONUCLEASE_III_2"/>
    <property type="match status" value="1"/>
</dbReference>
<evidence type="ECO:0000256" key="1">
    <source>
        <dbReference type="ARBA" id="ARBA00008343"/>
    </source>
</evidence>
<dbReference type="PANTHER" id="PTHR43286">
    <property type="entry name" value="ENDONUCLEASE III-LIKE PROTEIN 1"/>
    <property type="match status" value="1"/>
</dbReference>
<dbReference type="Gene3D" id="1.10.340.30">
    <property type="entry name" value="Hypothetical protein, domain 2"/>
    <property type="match status" value="1"/>
</dbReference>
<feature type="domain" description="HhH-GPD" evidence="7">
    <location>
        <begin position="47"/>
        <end position="194"/>
    </location>
</feature>
<dbReference type="SMART" id="SM00478">
    <property type="entry name" value="ENDO3c"/>
    <property type="match status" value="1"/>
</dbReference>
<evidence type="ECO:0000256" key="6">
    <source>
        <dbReference type="ARBA" id="ARBA00023295"/>
    </source>
</evidence>
<reference evidence="9" key="1">
    <citation type="submission" date="2017-09" db="EMBL/GenBank/DDBJ databases">
        <title>Depth-based differentiation of microbial function through sediment-hosted aquifers and enrichment of novel symbionts in the deep terrestrial subsurface.</title>
        <authorList>
            <person name="Probst A.J."/>
            <person name="Ladd B."/>
            <person name="Jarett J.K."/>
            <person name="Geller-Mcgrath D.E."/>
            <person name="Sieber C.M.K."/>
            <person name="Emerson J.B."/>
            <person name="Anantharaman K."/>
            <person name="Thomas B.C."/>
            <person name="Malmstrom R."/>
            <person name="Stieglmeier M."/>
            <person name="Klingl A."/>
            <person name="Woyke T."/>
            <person name="Ryan C.M."/>
            <person name="Banfield J.F."/>
        </authorList>
    </citation>
    <scope>NUCLEOTIDE SEQUENCE [LARGE SCALE GENOMIC DNA]</scope>
</reference>
<protein>
    <submittedName>
        <fullName evidence="8">Endonuclease III</fullName>
    </submittedName>
</protein>
<dbReference type="GO" id="GO:0003677">
    <property type="term" value="F:DNA binding"/>
    <property type="evidence" value="ECO:0007669"/>
    <property type="project" value="InterPro"/>
</dbReference>
<dbReference type="EMBL" id="PFQB01000065">
    <property type="protein sequence ID" value="PJA14007.1"/>
    <property type="molecule type" value="Genomic_DNA"/>
</dbReference>
<evidence type="ECO:0000256" key="5">
    <source>
        <dbReference type="ARBA" id="ARBA00023239"/>
    </source>
</evidence>
<dbReference type="InterPro" id="IPR003265">
    <property type="entry name" value="HhH-GPD_domain"/>
</dbReference>
<dbReference type="GO" id="GO:0003906">
    <property type="term" value="F:DNA-(apurinic or apyrimidinic site) endonuclease activity"/>
    <property type="evidence" value="ECO:0007669"/>
    <property type="project" value="TreeGrafter"/>
</dbReference>